<evidence type="ECO:0000313" key="4">
    <source>
        <dbReference type="EMBL" id="KAK4879334.1"/>
    </source>
</evidence>
<evidence type="ECO:0000256" key="2">
    <source>
        <dbReference type="ARBA" id="ARBA00023027"/>
    </source>
</evidence>
<keyword evidence="1" id="KW-0560">Oxidoreductase</keyword>
<dbReference type="Pfam" id="PF02826">
    <property type="entry name" value="2-Hacid_dh_C"/>
    <property type="match status" value="1"/>
</dbReference>
<dbReference type="GO" id="GO:0016491">
    <property type="term" value="F:oxidoreductase activity"/>
    <property type="evidence" value="ECO:0007669"/>
    <property type="project" value="UniProtKB-KW"/>
</dbReference>
<accession>A0AAN7PWE1</accession>
<dbReference type="Gene3D" id="3.40.50.720">
    <property type="entry name" value="NAD(P)-binding Rossmann-like Domain"/>
    <property type="match status" value="2"/>
</dbReference>
<sequence length="322" mass="36222">MSKIRVHVFSKIPNLSKEIQLALPSAIVYDVLPDNTASLKDAEIIVGDFDLMIPHIYHLPQLKWLQGTWAGVDKIFPYINKPLPFLCTRYSGRYFGQIMSEYVITQIVCNERDFSTIRFNQQQQIWCQDGKISDYRVISDLTIGILGLGTIGSWIGRCLSMFGAKILGYGRKTHLDPAIDFLSSDCYYSKSGLSDILRKSDYIINVLPATSETTGLLNGSVLKNCEEKKPIFINIGRGNIIKEDDLVQAIKNGWISKAILDVFEVEPLPKDSVLWSMKEVAITPHIAATSQARHVAEQFKENVSLYLENKPISTAFNFGSSY</sequence>
<dbReference type="EMBL" id="JARPUR010000003">
    <property type="protein sequence ID" value="KAK4879334.1"/>
    <property type="molecule type" value="Genomic_DNA"/>
</dbReference>
<dbReference type="PANTHER" id="PTHR43333">
    <property type="entry name" value="2-HACID_DH_C DOMAIN-CONTAINING PROTEIN"/>
    <property type="match status" value="1"/>
</dbReference>
<dbReference type="AlphaFoldDB" id="A0AAN7PWE1"/>
<dbReference type="InterPro" id="IPR006140">
    <property type="entry name" value="D-isomer_DH_NAD-bd"/>
</dbReference>
<dbReference type="GO" id="GO:0051287">
    <property type="term" value="F:NAD binding"/>
    <property type="evidence" value="ECO:0007669"/>
    <property type="project" value="InterPro"/>
</dbReference>
<dbReference type="Proteomes" id="UP001353858">
    <property type="component" value="Unassembled WGS sequence"/>
</dbReference>
<reference evidence="5" key="1">
    <citation type="submission" date="2023-01" db="EMBL/GenBank/DDBJ databases">
        <title>Key to firefly adult light organ development and bioluminescence: homeobox transcription factors regulate luciferase expression and transportation to peroxisome.</title>
        <authorList>
            <person name="Fu X."/>
        </authorList>
    </citation>
    <scope>NUCLEOTIDE SEQUENCE [LARGE SCALE GENOMIC DNA]</scope>
</reference>
<feature type="domain" description="D-isomer specific 2-hydroxyacid dehydrogenase NAD-binding" evidence="3">
    <location>
        <begin position="111"/>
        <end position="287"/>
    </location>
</feature>
<dbReference type="PANTHER" id="PTHR43333:SF1">
    <property type="entry name" value="D-ISOMER SPECIFIC 2-HYDROXYACID DEHYDROGENASE NAD-BINDING DOMAIN-CONTAINING PROTEIN"/>
    <property type="match status" value="1"/>
</dbReference>
<keyword evidence="2" id="KW-0520">NAD</keyword>
<evidence type="ECO:0000256" key="1">
    <source>
        <dbReference type="ARBA" id="ARBA00023002"/>
    </source>
</evidence>
<dbReference type="CDD" id="cd05300">
    <property type="entry name" value="2-Hacid_dh_1"/>
    <property type="match status" value="1"/>
</dbReference>
<dbReference type="InterPro" id="IPR036291">
    <property type="entry name" value="NAD(P)-bd_dom_sf"/>
</dbReference>
<organism evidence="4 5">
    <name type="scientific">Aquatica leii</name>
    <dbReference type="NCBI Taxonomy" id="1421715"/>
    <lineage>
        <taxon>Eukaryota</taxon>
        <taxon>Metazoa</taxon>
        <taxon>Ecdysozoa</taxon>
        <taxon>Arthropoda</taxon>
        <taxon>Hexapoda</taxon>
        <taxon>Insecta</taxon>
        <taxon>Pterygota</taxon>
        <taxon>Neoptera</taxon>
        <taxon>Endopterygota</taxon>
        <taxon>Coleoptera</taxon>
        <taxon>Polyphaga</taxon>
        <taxon>Elateriformia</taxon>
        <taxon>Elateroidea</taxon>
        <taxon>Lampyridae</taxon>
        <taxon>Luciolinae</taxon>
        <taxon>Aquatica</taxon>
    </lineage>
</organism>
<keyword evidence="5" id="KW-1185">Reference proteome</keyword>
<name>A0AAN7PWE1_9COLE</name>
<evidence type="ECO:0000259" key="3">
    <source>
        <dbReference type="Pfam" id="PF02826"/>
    </source>
</evidence>
<gene>
    <name evidence="4" type="ORF">RN001_007480</name>
</gene>
<evidence type="ECO:0000313" key="5">
    <source>
        <dbReference type="Proteomes" id="UP001353858"/>
    </source>
</evidence>
<protein>
    <recommendedName>
        <fullName evidence="3">D-isomer specific 2-hydroxyacid dehydrogenase NAD-binding domain-containing protein</fullName>
    </recommendedName>
</protein>
<proteinExistence type="predicted"/>
<dbReference type="FunFam" id="3.40.50.720:FF:000363">
    <property type="entry name" value="D-isomer specific 2-hydroxyacid dehydrogenase"/>
    <property type="match status" value="1"/>
</dbReference>
<dbReference type="SUPFAM" id="SSF51735">
    <property type="entry name" value="NAD(P)-binding Rossmann-fold domains"/>
    <property type="match status" value="1"/>
</dbReference>
<comment type="caution">
    <text evidence="4">The sequence shown here is derived from an EMBL/GenBank/DDBJ whole genome shotgun (WGS) entry which is preliminary data.</text>
</comment>